<keyword evidence="2" id="KW-1185">Reference proteome</keyword>
<evidence type="ECO:0000313" key="1">
    <source>
        <dbReference type="EMBL" id="KAJ1679855.1"/>
    </source>
</evidence>
<proteinExistence type="predicted"/>
<comment type="caution">
    <text evidence="1">The sequence shown here is derived from an EMBL/GenBank/DDBJ whole genome shotgun (WGS) entry which is preliminary data.</text>
</comment>
<name>A0ACC1HX07_9FUNG</name>
<organism evidence="1 2">
    <name type="scientific">Spiromyces aspiralis</name>
    <dbReference type="NCBI Taxonomy" id="68401"/>
    <lineage>
        <taxon>Eukaryota</taxon>
        <taxon>Fungi</taxon>
        <taxon>Fungi incertae sedis</taxon>
        <taxon>Zoopagomycota</taxon>
        <taxon>Kickxellomycotina</taxon>
        <taxon>Kickxellomycetes</taxon>
        <taxon>Kickxellales</taxon>
        <taxon>Kickxellaceae</taxon>
        <taxon>Spiromyces</taxon>
    </lineage>
</organism>
<dbReference type="Proteomes" id="UP001145114">
    <property type="component" value="Unassembled WGS sequence"/>
</dbReference>
<sequence length="374" mass="41062">MLDTSVRLFIGHVCASRCKVDEAGRTPPQYHYQLDMCRRIEDRVVVADRLEYLKLRLYGVITYVKLNADHSDLDPLIYIEIIVNRLKEGSPAGDLRELVGTAIELTGTLREEGGKMWSSAEADVLDDRPSRKHRRYVECHRQAWDILCLKYDAEYDALRMFEIQHLYKQQYFRHVYADMGPSTQVGILRNLLKLGADGDYTDGSSTIPQSPSGSSRADSGVFDSQDSDIGAGCVSQVPASIPSPSPRLPAPKLSTTKRKKSDPPSVSVDLRNSNGSASHDGLTVKRPKHPAEAATTPKSQCRERPVPAPAPAPAALGDAPPISIPVVGSAQSGSWPLPLRTGNTFESYDSDSDDCLEGVDLKDLECTLANIENQ</sequence>
<gene>
    <name evidence="1" type="ORF">EV182_001193</name>
</gene>
<dbReference type="EMBL" id="JAMZIH010000146">
    <property type="protein sequence ID" value="KAJ1679855.1"/>
    <property type="molecule type" value="Genomic_DNA"/>
</dbReference>
<reference evidence="1" key="1">
    <citation type="submission" date="2022-06" db="EMBL/GenBank/DDBJ databases">
        <title>Phylogenomic reconstructions and comparative analyses of Kickxellomycotina fungi.</title>
        <authorList>
            <person name="Reynolds N.K."/>
            <person name="Stajich J.E."/>
            <person name="Barry K."/>
            <person name="Grigoriev I.V."/>
            <person name="Crous P."/>
            <person name="Smith M.E."/>
        </authorList>
    </citation>
    <scope>NUCLEOTIDE SEQUENCE</scope>
    <source>
        <strain evidence="1">RSA 2271</strain>
    </source>
</reference>
<protein>
    <submittedName>
        <fullName evidence="1">Uncharacterized protein</fullName>
    </submittedName>
</protein>
<evidence type="ECO:0000313" key="2">
    <source>
        <dbReference type="Proteomes" id="UP001145114"/>
    </source>
</evidence>
<accession>A0ACC1HX07</accession>